<name>A0A3S3DYS2_9NOCA</name>
<dbReference type="InterPro" id="IPR037523">
    <property type="entry name" value="VOC_core"/>
</dbReference>
<organism evidence="2 3">
    <name type="scientific">Rhodococcus xishaensis</name>
    <dbReference type="NCBI Taxonomy" id="2487364"/>
    <lineage>
        <taxon>Bacteria</taxon>
        <taxon>Bacillati</taxon>
        <taxon>Actinomycetota</taxon>
        <taxon>Actinomycetes</taxon>
        <taxon>Mycobacteriales</taxon>
        <taxon>Nocardiaceae</taxon>
        <taxon>Rhodococcus</taxon>
    </lineage>
</organism>
<dbReference type="InterPro" id="IPR029068">
    <property type="entry name" value="Glyas_Bleomycin-R_OHBP_Dase"/>
</dbReference>
<gene>
    <name evidence="2" type="ORF">EGT50_11065</name>
</gene>
<dbReference type="EMBL" id="RKLO01000004">
    <property type="protein sequence ID" value="RVW01979.1"/>
    <property type="molecule type" value="Genomic_DNA"/>
</dbReference>
<evidence type="ECO:0000259" key="1">
    <source>
        <dbReference type="PROSITE" id="PS51819"/>
    </source>
</evidence>
<dbReference type="Gene3D" id="3.10.180.10">
    <property type="entry name" value="2,3-Dihydroxybiphenyl 1,2-Dioxygenase, domain 1"/>
    <property type="match status" value="1"/>
</dbReference>
<dbReference type="CDD" id="cd06587">
    <property type="entry name" value="VOC"/>
    <property type="match status" value="1"/>
</dbReference>
<proteinExistence type="predicted"/>
<feature type="domain" description="VOC" evidence="1">
    <location>
        <begin position="15"/>
        <end position="132"/>
    </location>
</feature>
<accession>A0A3S3DYS2</accession>
<dbReference type="OrthoDB" id="5066780at2"/>
<keyword evidence="3" id="KW-1185">Reference proteome</keyword>
<dbReference type="RefSeq" id="WP_127954372.1">
    <property type="nucleotide sequence ID" value="NZ_RKLO01000004.1"/>
</dbReference>
<dbReference type="SUPFAM" id="SSF54593">
    <property type="entry name" value="Glyoxalase/Bleomycin resistance protein/Dihydroxybiphenyl dioxygenase"/>
    <property type="match status" value="1"/>
</dbReference>
<evidence type="ECO:0000313" key="3">
    <source>
        <dbReference type="Proteomes" id="UP000283479"/>
    </source>
</evidence>
<dbReference type="AlphaFoldDB" id="A0A3S3DYS2"/>
<protein>
    <submittedName>
        <fullName evidence="2">VOC family protein</fullName>
    </submittedName>
</protein>
<sequence>MTISTEAAIDRSIYPMPMFASFLVRDLDTSARFYNQVGFITLASIPGPTGVQLIHLRREKYQDVLLTQGEAVTGSVTVSFAAGADDLAARADALAGMPDLAGTVEGPTDTPWFTTDLTITDPDGNRIILTAPRTADHAAAAEWLESATGEFRS</sequence>
<dbReference type="Proteomes" id="UP000283479">
    <property type="component" value="Unassembled WGS sequence"/>
</dbReference>
<dbReference type="PROSITE" id="PS51819">
    <property type="entry name" value="VOC"/>
    <property type="match status" value="1"/>
</dbReference>
<comment type="caution">
    <text evidence="2">The sequence shown here is derived from an EMBL/GenBank/DDBJ whole genome shotgun (WGS) entry which is preliminary data.</text>
</comment>
<reference evidence="2 3" key="1">
    <citation type="submission" date="2018-11" db="EMBL/GenBank/DDBJ databases">
        <title>Rhodococcus spongicola sp. nov. and Rhodococcus xishaensis sp. nov. from marine sponges.</title>
        <authorList>
            <person name="Li L."/>
            <person name="Lin H.W."/>
        </authorList>
    </citation>
    <scope>NUCLEOTIDE SEQUENCE [LARGE SCALE GENOMIC DNA]</scope>
    <source>
        <strain evidence="2 3">LHW51113</strain>
    </source>
</reference>
<evidence type="ECO:0000313" key="2">
    <source>
        <dbReference type="EMBL" id="RVW01979.1"/>
    </source>
</evidence>